<sequence length="350" mass="40558">MLLKIHFLWTKRRDLRDPRPNQFASQYLQQLRQPGQDESQPSTSAVKLLAFNANAKTLLMPSKSKPFNENFLKKMFSLPYKTPKSRRQAEKNQSENNTNEYRVKRPETLLIGTLPTAITQNSLLQSLYNQWIGYLAYNNFKDIQSVYRLSKFSMLTFLHSEAYARLLCGGETKFSDLGLCTPAQKHFSFMFNKVFNVEILTEPDDQKGYPFDHFEPLLEDKEKAAKKKLEEAGIHSDCLYPVLFGPRDESEIYTSLGVKGNDIVELHYWMEFTSSLRKSKKCDDELKERLGNIDGPIFENDRKVVDIQPIDFLKAFPKVQGIMHHNQAIKEKCQSFNNKITGKEHVNIVD</sequence>
<organism evidence="1 2">
    <name type="scientific">Ditylenchus destructor</name>
    <dbReference type="NCBI Taxonomy" id="166010"/>
    <lineage>
        <taxon>Eukaryota</taxon>
        <taxon>Metazoa</taxon>
        <taxon>Ecdysozoa</taxon>
        <taxon>Nematoda</taxon>
        <taxon>Chromadorea</taxon>
        <taxon>Rhabditida</taxon>
        <taxon>Tylenchina</taxon>
        <taxon>Tylenchomorpha</taxon>
        <taxon>Sphaerularioidea</taxon>
        <taxon>Anguinidae</taxon>
        <taxon>Anguininae</taxon>
        <taxon>Ditylenchus</taxon>
    </lineage>
</organism>
<name>A0AAD4NA91_9BILA</name>
<comment type="caution">
    <text evidence="1">The sequence shown here is derived from an EMBL/GenBank/DDBJ whole genome shotgun (WGS) entry which is preliminary data.</text>
</comment>
<accession>A0AAD4NA91</accession>
<protein>
    <submittedName>
        <fullName evidence="1">Uncharacterized protein</fullName>
    </submittedName>
</protein>
<gene>
    <name evidence="1" type="ORF">DdX_04909</name>
</gene>
<dbReference type="AlphaFoldDB" id="A0AAD4NA91"/>
<dbReference type="Proteomes" id="UP001201812">
    <property type="component" value="Unassembled WGS sequence"/>
</dbReference>
<reference evidence="1" key="1">
    <citation type="submission" date="2022-01" db="EMBL/GenBank/DDBJ databases">
        <title>Genome Sequence Resource for Two Populations of Ditylenchus destructor, the Migratory Endoparasitic Phytonematode.</title>
        <authorList>
            <person name="Zhang H."/>
            <person name="Lin R."/>
            <person name="Xie B."/>
        </authorList>
    </citation>
    <scope>NUCLEOTIDE SEQUENCE</scope>
    <source>
        <strain evidence="1">BazhouSP</strain>
    </source>
</reference>
<keyword evidence="2" id="KW-1185">Reference proteome</keyword>
<proteinExistence type="predicted"/>
<dbReference type="EMBL" id="JAKKPZ010000005">
    <property type="protein sequence ID" value="KAI1720666.1"/>
    <property type="molecule type" value="Genomic_DNA"/>
</dbReference>
<evidence type="ECO:0000313" key="2">
    <source>
        <dbReference type="Proteomes" id="UP001201812"/>
    </source>
</evidence>
<evidence type="ECO:0000313" key="1">
    <source>
        <dbReference type="EMBL" id="KAI1720666.1"/>
    </source>
</evidence>